<reference evidence="1 2" key="1">
    <citation type="submission" date="2019-02" db="EMBL/GenBank/DDBJ databases">
        <title>Complete Genome Sequence and Methylome Analysis of Brevibacterium luteolum NEB1784.</title>
        <authorList>
            <person name="Fomenkov A."/>
            <person name="Roberts R.J."/>
        </authorList>
    </citation>
    <scope>NUCLEOTIDE SEQUENCE [LARGE SCALE GENOMIC DNA]</scope>
    <source>
        <strain evidence="1 2">NEB1784</strain>
    </source>
</reference>
<dbReference type="AlphaFoldDB" id="A0A6G8L075"/>
<dbReference type="Proteomes" id="UP000501518">
    <property type="component" value="Chromosome"/>
</dbReference>
<dbReference type="RefSeq" id="WP_146004321.1">
    <property type="nucleotide sequence ID" value="NZ_CP035810.1"/>
</dbReference>
<evidence type="ECO:0000313" key="2">
    <source>
        <dbReference type="Proteomes" id="UP000501518"/>
    </source>
</evidence>
<gene>
    <name evidence="1" type="ORF">EW640_14190</name>
</gene>
<proteinExistence type="predicted"/>
<evidence type="ECO:0000313" key="1">
    <source>
        <dbReference type="EMBL" id="QIN30283.1"/>
    </source>
</evidence>
<accession>A0A6G8L075</accession>
<dbReference type="EMBL" id="CP035810">
    <property type="protein sequence ID" value="QIN30283.1"/>
    <property type="molecule type" value="Genomic_DNA"/>
</dbReference>
<protein>
    <submittedName>
        <fullName evidence="1">Uncharacterized protein</fullName>
    </submittedName>
</protein>
<dbReference type="KEGG" id="blut:EW640_14190"/>
<organism evidence="1 2">
    <name type="scientific">Brevibacterium luteolum</name>
    <dbReference type="NCBI Taxonomy" id="199591"/>
    <lineage>
        <taxon>Bacteria</taxon>
        <taxon>Bacillati</taxon>
        <taxon>Actinomycetota</taxon>
        <taxon>Actinomycetes</taxon>
        <taxon>Micrococcales</taxon>
        <taxon>Brevibacteriaceae</taxon>
        <taxon>Brevibacterium</taxon>
    </lineage>
</organism>
<sequence length="73" mass="8396">MGDPFLRWVLLRHASVAVRRKDGADGTVEQCSGYADLQIQTIQCGADDYAKSFWIRFCDHIHERMLEPRITAE</sequence>
<name>A0A6G8L075_9MICO</name>